<keyword evidence="2" id="KW-1185">Reference proteome</keyword>
<dbReference type="KEGG" id="knv:Pan216_01070"/>
<dbReference type="AlphaFoldDB" id="A0A518AX19"/>
<proteinExistence type="predicted"/>
<name>A0A518AX19_9BACT</name>
<gene>
    <name evidence="1" type="ORF">Pan216_01070</name>
</gene>
<dbReference type="Proteomes" id="UP000317093">
    <property type="component" value="Chromosome"/>
</dbReference>
<protein>
    <submittedName>
        <fullName evidence="1">Uncharacterized protein</fullName>
    </submittedName>
</protein>
<evidence type="ECO:0000313" key="1">
    <source>
        <dbReference type="EMBL" id="QDU59279.1"/>
    </source>
</evidence>
<sequence>MLAKINEKERRRVCRFVEFLTRTLVKKGRS</sequence>
<organism evidence="1 2">
    <name type="scientific">Kolteria novifilia</name>
    <dbReference type="NCBI Taxonomy" id="2527975"/>
    <lineage>
        <taxon>Bacteria</taxon>
        <taxon>Pseudomonadati</taxon>
        <taxon>Planctomycetota</taxon>
        <taxon>Planctomycetia</taxon>
        <taxon>Kolteriales</taxon>
        <taxon>Kolteriaceae</taxon>
        <taxon>Kolteria</taxon>
    </lineage>
</organism>
<reference evidence="1 2" key="1">
    <citation type="submission" date="2019-02" db="EMBL/GenBank/DDBJ databases">
        <title>Deep-cultivation of Planctomycetes and their phenomic and genomic characterization uncovers novel biology.</title>
        <authorList>
            <person name="Wiegand S."/>
            <person name="Jogler M."/>
            <person name="Boedeker C."/>
            <person name="Pinto D."/>
            <person name="Vollmers J."/>
            <person name="Rivas-Marin E."/>
            <person name="Kohn T."/>
            <person name="Peeters S.H."/>
            <person name="Heuer A."/>
            <person name="Rast P."/>
            <person name="Oberbeckmann S."/>
            <person name="Bunk B."/>
            <person name="Jeske O."/>
            <person name="Meyerdierks A."/>
            <person name="Storesund J.E."/>
            <person name="Kallscheuer N."/>
            <person name="Luecker S."/>
            <person name="Lage O.M."/>
            <person name="Pohl T."/>
            <person name="Merkel B.J."/>
            <person name="Hornburger P."/>
            <person name="Mueller R.-W."/>
            <person name="Bruemmer F."/>
            <person name="Labrenz M."/>
            <person name="Spormann A.M."/>
            <person name="Op den Camp H."/>
            <person name="Overmann J."/>
            <person name="Amann R."/>
            <person name="Jetten M.S.M."/>
            <person name="Mascher T."/>
            <person name="Medema M.H."/>
            <person name="Devos D.P."/>
            <person name="Kaster A.-K."/>
            <person name="Ovreas L."/>
            <person name="Rohde M."/>
            <person name="Galperin M.Y."/>
            <person name="Jogler C."/>
        </authorList>
    </citation>
    <scope>NUCLEOTIDE SEQUENCE [LARGE SCALE GENOMIC DNA]</scope>
    <source>
        <strain evidence="1 2">Pan216</strain>
    </source>
</reference>
<dbReference type="EMBL" id="CP036279">
    <property type="protein sequence ID" value="QDU59279.1"/>
    <property type="molecule type" value="Genomic_DNA"/>
</dbReference>
<evidence type="ECO:0000313" key="2">
    <source>
        <dbReference type="Proteomes" id="UP000317093"/>
    </source>
</evidence>
<accession>A0A518AX19</accession>